<evidence type="ECO:0000313" key="4">
    <source>
        <dbReference type="EMBL" id="NJQ02544.1"/>
    </source>
</evidence>
<dbReference type="SUPFAM" id="SSF46894">
    <property type="entry name" value="C-terminal effector domain of the bipartite response regulators"/>
    <property type="match status" value="1"/>
</dbReference>
<dbReference type="Pfam" id="PF13191">
    <property type="entry name" value="AAA_16"/>
    <property type="match status" value="1"/>
</dbReference>
<comment type="caution">
    <text evidence="4">The sequence shown here is derived from an EMBL/GenBank/DDBJ whole genome shotgun (WGS) entry which is preliminary data.</text>
</comment>
<evidence type="ECO:0000256" key="1">
    <source>
        <dbReference type="ARBA" id="ARBA00022741"/>
    </source>
</evidence>
<dbReference type="Gene3D" id="1.10.10.10">
    <property type="entry name" value="Winged helix-like DNA-binding domain superfamily/Winged helix DNA-binding domain"/>
    <property type="match status" value="1"/>
</dbReference>
<dbReference type="PANTHER" id="PTHR16305">
    <property type="entry name" value="TESTICULAR SOLUBLE ADENYLYL CYCLASE"/>
    <property type="match status" value="1"/>
</dbReference>
<dbReference type="InterPro" id="IPR036388">
    <property type="entry name" value="WH-like_DNA-bd_sf"/>
</dbReference>
<name>A0ABX1C4I4_9ACTN</name>
<evidence type="ECO:0000259" key="3">
    <source>
        <dbReference type="SMART" id="SM00421"/>
    </source>
</evidence>
<dbReference type="Proteomes" id="UP000695264">
    <property type="component" value="Unassembled WGS sequence"/>
</dbReference>
<proteinExistence type="predicted"/>
<keyword evidence="2" id="KW-0067">ATP-binding</keyword>
<evidence type="ECO:0000256" key="2">
    <source>
        <dbReference type="ARBA" id="ARBA00022840"/>
    </source>
</evidence>
<dbReference type="PANTHER" id="PTHR16305:SF35">
    <property type="entry name" value="TRANSCRIPTIONAL ACTIVATOR DOMAIN"/>
    <property type="match status" value="1"/>
</dbReference>
<dbReference type="InterPro" id="IPR027417">
    <property type="entry name" value="P-loop_NTPase"/>
</dbReference>
<dbReference type="SUPFAM" id="SSF52540">
    <property type="entry name" value="P-loop containing nucleoside triphosphate hydrolases"/>
    <property type="match status" value="1"/>
</dbReference>
<dbReference type="EMBL" id="JAATEN010000015">
    <property type="protein sequence ID" value="NJQ02544.1"/>
    <property type="molecule type" value="Genomic_DNA"/>
</dbReference>
<reference evidence="4 5" key="1">
    <citation type="submission" date="2020-03" db="EMBL/GenBank/DDBJ databases">
        <title>WGS of actinomycetes isolated from Thailand.</title>
        <authorList>
            <person name="Thawai C."/>
        </authorList>
    </citation>
    <scope>NUCLEOTIDE SEQUENCE [LARGE SCALE GENOMIC DNA]</scope>
    <source>
        <strain evidence="4 5">PLAI 1-29</strain>
    </source>
</reference>
<sequence>MMDDGHCAAVCDVPAEAMYGRDACVARVVDAATGTATGAVTGTAGTPLVLVTGPAGIGRSTVLAAAREAFAARGLPTLTLRVARNERDRPYSLAARLSAELAVRHRNGDPRRAVAVRAAAPGAGPDTGRQLAAELRTSLAASGAPVVLIDDAQWADPGSRAVLLTLLRAPGAGPVRFVCAFRPSPADPEGDRAALERLRAAGLAEVVPLRPLGSAEVRALVAQQLQAKPSPSLLGYLNRECRGRPAAVLTALAGYRRSDSLCVFDRHAFLPSPNRPPSLPAGLPPVEYLRQLGGLVWPVAKALAVLHPLGPEAARLVSEAVGADADEVGAALTELWAEGVLWQGPRPGHWRFRLPLLASALITCLGPYERRRLAQLAVTAIWAGEATADGPYLAEQLVAAGRFVDARRASGELIALGTAAMLEDGYAAERRLRAAAELATEPERRARALLAHAATCCIHLRHTDALESAWTVLSEHAGLVTPEALLEMEMIYVVSLGGVADRAALTEICEGGWRKLPGGEGHRSLTRALALCHLDRWREADECLTRRREAWAREGGTVAALGMLFSDCIAAYLGRTEAFDRMAAAPPGWPLWSEESRHRFEQLSQLARALMALGELDRAQRLLAAHALPSDYRPLPDRVVADSLAGRWDPALSLARLGLATGLSVGDLPTHTLMSRETSIILGARGQLARAREVIDRARAVQPVALHLLALAEWCLDLSLGDLQRGNQVIADALTLAVERGLVVGTEELWLMRAVSELAGGDRAAAQRCLDELSRIADQLGTGRARMCRLLGTAVVHQDRAAADEAIRVVRHRAQPLEQADTMTMLVRHRLADPSLLHEAYALYGDLDALLRRAQLRNVMRGYGLALPRQSQTTAENERLLATLVAEGLTNRELAVVLEVSEKSVESRLGRLFKRTGYRSRVELTSAMLTGEYPG</sequence>
<dbReference type="InterPro" id="IPR041664">
    <property type="entry name" value="AAA_16"/>
</dbReference>
<dbReference type="SMART" id="SM00421">
    <property type="entry name" value="HTH_LUXR"/>
    <property type="match status" value="1"/>
</dbReference>
<dbReference type="CDD" id="cd06170">
    <property type="entry name" value="LuxR_C_like"/>
    <property type="match status" value="1"/>
</dbReference>
<dbReference type="Pfam" id="PF00196">
    <property type="entry name" value="GerE"/>
    <property type="match status" value="1"/>
</dbReference>
<evidence type="ECO:0000313" key="5">
    <source>
        <dbReference type="Proteomes" id="UP000695264"/>
    </source>
</evidence>
<keyword evidence="5" id="KW-1185">Reference proteome</keyword>
<dbReference type="InterPro" id="IPR016032">
    <property type="entry name" value="Sig_transdc_resp-reg_C-effctor"/>
</dbReference>
<organism evidence="4 5">
    <name type="scientific">Streptomyces zingiberis</name>
    <dbReference type="NCBI Taxonomy" id="2053010"/>
    <lineage>
        <taxon>Bacteria</taxon>
        <taxon>Bacillati</taxon>
        <taxon>Actinomycetota</taxon>
        <taxon>Actinomycetes</taxon>
        <taxon>Kitasatosporales</taxon>
        <taxon>Streptomycetaceae</taxon>
        <taxon>Streptomyces</taxon>
    </lineage>
</organism>
<feature type="domain" description="HTH luxR-type" evidence="3">
    <location>
        <begin position="871"/>
        <end position="928"/>
    </location>
</feature>
<keyword evidence="1" id="KW-0547">Nucleotide-binding</keyword>
<protein>
    <submittedName>
        <fullName evidence="4">AAA family ATPase</fullName>
    </submittedName>
</protein>
<accession>A0ABX1C4I4</accession>
<gene>
    <name evidence="4" type="ORF">HCK00_18850</name>
</gene>
<dbReference type="InterPro" id="IPR000792">
    <property type="entry name" value="Tscrpt_reg_LuxR_C"/>
</dbReference>